<evidence type="ECO:0000256" key="1">
    <source>
        <dbReference type="SAM" id="Phobius"/>
    </source>
</evidence>
<sequence length="66" mass="7137">MLGTIPRRHFKLILAFLLATVKLILNITALAHTERDSVFEGEDVFACVTPVFSKASPALLLGGKAL</sequence>
<feature type="transmembrane region" description="Helical" evidence="1">
    <location>
        <begin position="12"/>
        <end position="31"/>
    </location>
</feature>
<accession>A0A0E9WTP3</accession>
<keyword evidence="1" id="KW-0472">Membrane</keyword>
<proteinExistence type="predicted"/>
<dbReference type="EMBL" id="GBXM01015734">
    <property type="protein sequence ID" value="JAH92843.1"/>
    <property type="molecule type" value="Transcribed_RNA"/>
</dbReference>
<evidence type="ECO:0000313" key="2">
    <source>
        <dbReference type="EMBL" id="JAH92843.1"/>
    </source>
</evidence>
<organism evidence="2">
    <name type="scientific">Anguilla anguilla</name>
    <name type="common">European freshwater eel</name>
    <name type="synonym">Muraena anguilla</name>
    <dbReference type="NCBI Taxonomy" id="7936"/>
    <lineage>
        <taxon>Eukaryota</taxon>
        <taxon>Metazoa</taxon>
        <taxon>Chordata</taxon>
        <taxon>Craniata</taxon>
        <taxon>Vertebrata</taxon>
        <taxon>Euteleostomi</taxon>
        <taxon>Actinopterygii</taxon>
        <taxon>Neopterygii</taxon>
        <taxon>Teleostei</taxon>
        <taxon>Anguilliformes</taxon>
        <taxon>Anguillidae</taxon>
        <taxon>Anguilla</taxon>
    </lineage>
</organism>
<reference evidence="2" key="1">
    <citation type="submission" date="2014-11" db="EMBL/GenBank/DDBJ databases">
        <authorList>
            <person name="Amaro Gonzalez C."/>
        </authorList>
    </citation>
    <scope>NUCLEOTIDE SEQUENCE</scope>
</reference>
<name>A0A0E9WTP3_ANGAN</name>
<keyword evidence="1" id="KW-0812">Transmembrane</keyword>
<protein>
    <submittedName>
        <fullName evidence="2">Uncharacterized protein</fullName>
    </submittedName>
</protein>
<reference evidence="2" key="2">
    <citation type="journal article" date="2015" name="Fish Shellfish Immunol.">
        <title>Early steps in the European eel (Anguilla anguilla)-Vibrio vulnificus interaction in the gills: Role of the RtxA13 toxin.</title>
        <authorList>
            <person name="Callol A."/>
            <person name="Pajuelo D."/>
            <person name="Ebbesson L."/>
            <person name="Teles M."/>
            <person name="MacKenzie S."/>
            <person name="Amaro C."/>
        </authorList>
    </citation>
    <scope>NUCLEOTIDE SEQUENCE</scope>
</reference>
<keyword evidence="1" id="KW-1133">Transmembrane helix</keyword>
<dbReference type="AlphaFoldDB" id="A0A0E9WTP3"/>